<dbReference type="InterPro" id="IPR004045">
    <property type="entry name" value="Glutathione_S-Trfase_N"/>
</dbReference>
<evidence type="ECO:0000313" key="2">
    <source>
        <dbReference type="EMBL" id="SFQ60004.1"/>
    </source>
</evidence>
<dbReference type="InterPro" id="IPR010987">
    <property type="entry name" value="Glutathione-S-Trfase_C-like"/>
</dbReference>
<dbReference type="SUPFAM" id="SSF47616">
    <property type="entry name" value="GST C-terminal domain-like"/>
    <property type="match status" value="1"/>
</dbReference>
<dbReference type="PANTHER" id="PTHR12289">
    <property type="entry name" value="METAXIN RELATED"/>
    <property type="match status" value="1"/>
</dbReference>
<proteinExistence type="predicted"/>
<dbReference type="InterPro" id="IPR050931">
    <property type="entry name" value="Mito_Protein_Transport_Metaxin"/>
</dbReference>
<evidence type="ECO:0000259" key="1">
    <source>
        <dbReference type="PROSITE" id="PS50405"/>
    </source>
</evidence>
<dbReference type="OrthoDB" id="7054557at2"/>
<dbReference type="EMBL" id="FOYD01000001">
    <property type="protein sequence ID" value="SFQ60004.1"/>
    <property type="molecule type" value="Genomic_DNA"/>
</dbReference>
<dbReference type="RefSeq" id="WP_090536313.1">
    <property type="nucleotide sequence ID" value="NZ_FOYD01000001.1"/>
</dbReference>
<dbReference type="PROSITE" id="PS50405">
    <property type="entry name" value="GST_CTER"/>
    <property type="match status" value="1"/>
</dbReference>
<dbReference type="Gene3D" id="1.20.1050.10">
    <property type="match status" value="2"/>
</dbReference>
<dbReference type="GO" id="GO:0005737">
    <property type="term" value="C:cytoplasm"/>
    <property type="evidence" value="ECO:0007669"/>
    <property type="project" value="TreeGrafter"/>
</dbReference>
<dbReference type="SUPFAM" id="SSF52833">
    <property type="entry name" value="Thioredoxin-like"/>
    <property type="match status" value="1"/>
</dbReference>
<dbReference type="Pfam" id="PF13410">
    <property type="entry name" value="GST_C_2"/>
    <property type="match status" value="1"/>
</dbReference>
<gene>
    <name evidence="2" type="ORF">SAMN05216578_101328</name>
</gene>
<name>A0A1I5ZU39_9GAMM</name>
<dbReference type="InterPro" id="IPR036282">
    <property type="entry name" value="Glutathione-S-Trfase_C_sf"/>
</dbReference>
<organism evidence="2 3">
    <name type="scientific">Halopseudomonas formosensis</name>
    <dbReference type="NCBI Taxonomy" id="1002526"/>
    <lineage>
        <taxon>Bacteria</taxon>
        <taxon>Pseudomonadati</taxon>
        <taxon>Pseudomonadota</taxon>
        <taxon>Gammaproteobacteria</taxon>
        <taxon>Pseudomonadales</taxon>
        <taxon>Pseudomonadaceae</taxon>
        <taxon>Halopseudomonas</taxon>
    </lineage>
</organism>
<dbReference type="Proteomes" id="UP000242815">
    <property type="component" value="Unassembled WGS sequence"/>
</dbReference>
<dbReference type="GO" id="GO:0016740">
    <property type="term" value="F:transferase activity"/>
    <property type="evidence" value="ECO:0007669"/>
    <property type="project" value="UniProtKB-KW"/>
</dbReference>
<feature type="domain" description="GST C-terminal" evidence="1">
    <location>
        <begin position="120"/>
        <end position="250"/>
    </location>
</feature>
<dbReference type="InterPro" id="IPR036249">
    <property type="entry name" value="Thioredoxin-like_sf"/>
</dbReference>
<accession>A0A1I5ZU39</accession>
<keyword evidence="2" id="KW-0808">Transferase</keyword>
<dbReference type="PANTHER" id="PTHR12289:SF67">
    <property type="match status" value="1"/>
</dbReference>
<reference evidence="2 3" key="1">
    <citation type="submission" date="2016-10" db="EMBL/GenBank/DDBJ databases">
        <authorList>
            <person name="de Groot N.N."/>
        </authorList>
    </citation>
    <scope>NUCLEOTIDE SEQUENCE [LARGE SCALE GENOMIC DNA]</scope>
    <source>
        <strain evidence="2 3">JCM 18415</strain>
    </source>
</reference>
<sequence>MYQLIGAPVSLYTGKVRSYLQFKGIPFTEQLATPQVYRDLIIPRTGVRYIPVLVTPQDQVLQDSTEIIDHLEQQFPEPAIYPTSPCQKLIALLLEIYGDEWLVIPAMLYRWMIDENREFAIAEFGRVRLPEASAEEQCQAGLEASGPFAGALPRLGVTPHSRAALEQSYLALLAELDRHFAEHDFLLGGRPSIGDYGLIGPLYAHLYRDPASGRLMREKAPQVAAWVERMIDPPAAGDFLPDDELPLTLLPVLQRMFTEQVPVLQETARQLQQWADANPDTPEIPRAIGSLRYRVGDTEEERLVFPYNLWMWQRALDHYAEMDDQARQTVTALLGEQAAAALATPLPVRVRRENNRLVRG</sequence>
<dbReference type="STRING" id="1002526.SAMN05216578_101328"/>
<dbReference type="Gene3D" id="3.40.30.10">
    <property type="entry name" value="Glutaredoxin"/>
    <property type="match status" value="1"/>
</dbReference>
<dbReference type="AlphaFoldDB" id="A0A1I5ZU39"/>
<evidence type="ECO:0000313" key="3">
    <source>
        <dbReference type="Proteomes" id="UP000242815"/>
    </source>
</evidence>
<dbReference type="Pfam" id="PF13417">
    <property type="entry name" value="GST_N_3"/>
    <property type="match status" value="1"/>
</dbReference>
<protein>
    <submittedName>
        <fullName evidence="2">Glutathione S-transferase</fullName>
    </submittedName>
</protein>